<evidence type="ECO:0000313" key="2">
    <source>
        <dbReference type="EMBL" id="UGS34848.1"/>
    </source>
</evidence>
<organism evidence="2 3">
    <name type="scientific">Capillimicrobium parvum</name>
    <dbReference type="NCBI Taxonomy" id="2884022"/>
    <lineage>
        <taxon>Bacteria</taxon>
        <taxon>Bacillati</taxon>
        <taxon>Actinomycetota</taxon>
        <taxon>Thermoleophilia</taxon>
        <taxon>Solirubrobacterales</taxon>
        <taxon>Capillimicrobiaceae</taxon>
        <taxon>Capillimicrobium</taxon>
    </lineage>
</organism>
<sequence>MDDVAAIVRLTHDYALYNDTFRVDDLVELFTEDAFFDMAPAGLERYEGRAAIRDFFEREKRALSHVMHLTSNHRVDVDGDTATGTAYYLAMGITRRGGRENQARGYYDDRYARTPEGWRFASRRSCLLLPWEPIRRPAATTS</sequence>
<feature type="domain" description="SnoaL-like" evidence="1">
    <location>
        <begin position="2"/>
        <end position="124"/>
    </location>
</feature>
<name>A0A9E6XUV5_9ACTN</name>
<dbReference type="InterPro" id="IPR037401">
    <property type="entry name" value="SnoaL-like"/>
</dbReference>
<dbReference type="Gene3D" id="3.10.450.50">
    <property type="match status" value="1"/>
</dbReference>
<keyword evidence="3" id="KW-1185">Reference proteome</keyword>
<dbReference type="Pfam" id="PF13577">
    <property type="entry name" value="SnoaL_4"/>
    <property type="match status" value="1"/>
</dbReference>
<evidence type="ECO:0000313" key="3">
    <source>
        <dbReference type="Proteomes" id="UP001162834"/>
    </source>
</evidence>
<dbReference type="AlphaFoldDB" id="A0A9E6XUV5"/>
<accession>A0A9E6XUV5</accession>
<dbReference type="RefSeq" id="WP_259314514.1">
    <property type="nucleotide sequence ID" value="NZ_CP087164.1"/>
</dbReference>
<reference evidence="2" key="1">
    <citation type="journal article" date="2022" name="Int. J. Syst. Evol. Microbiol.">
        <title>Pseudomonas aegrilactucae sp. nov. and Pseudomonas morbosilactucae sp. nov., pathogens causing bacterial rot of lettuce in Japan.</title>
        <authorList>
            <person name="Sawada H."/>
            <person name="Fujikawa T."/>
            <person name="Satou M."/>
        </authorList>
    </citation>
    <scope>NUCLEOTIDE SEQUENCE</scope>
    <source>
        <strain evidence="2">0166_1</strain>
    </source>
</reference>
<gene>
    <name evidence="2" type="ORF">DSM104329_01230</name>
</gene>
<dbReference type="Proteomes" id="UP001162834">
    <property type="component" value="Chromosome"/>
</dbReference>
<dbReference type="KEGG" id="sbae:DSM104329_01230"/>
<dbReference type="CDD" id="cd00531">
    <property type="entry name" value="NTF2_like"/>
    <property type="match status" value="1"/>
</dbReference>
<dbReference type="SUPFAM" id="SSF54427">
    <property type="entry name" value="NTF2-like"/>
    <property type="match status" value="1"/>
</dbReference>
<evidence type="ECO:0000259" key="1">
    <source>
        <dbReference type="Pfam" id="PF13577"/>
    </source>
</evidence>
<protein>
    <recommendedName>
        <fullName evidence="1">SnoaL-like domain-containing protein</fullName>
    </recommendedName>
</protein>
<proteinExistence type="predicted"/>
<dbReference type="InterPro" id="IPR032710">
    <property type="entry name" value="NTF2-like_dom_sf"/>
</dbReference>
<dbReference type="EMBL" id="CP087164">
    <property type="protein sequence ID" value="UGS34848.1"/>
    <property type="molecule type" value="Genomic_DNA"/>
</dbReference>